<accession>A0ACA9TVE6</accession>
<dbReference type="EMBL" id="CADEHS020000008">
    <property type="protein sequence ID" value="CAG9944789.1"/>
    <property type="molecule type" value="Genomic_DNA"/>
</dbReference>
<name>A0ACA9TVE6_BIOOC</name>
<reference evidence="1" key="2">
    <citation type="submission" date="2021-10" db="EMBL/GenBank/DDBJ databases">
        <authorList>
            <person name="Piombo E."/>
        </authorList>
    </citation>
    <scope>NUCLEOTIDE SEQUENCE</scope>
</reference>
<gene>
    <name evidence="1" type="ORF">CRV2_00010881</name>
</gene>
<evidence type="ECO:0000313" key="2">
    <source>
        <dbReference type="Proteomes" id="UP000836387"/>
    </source>
</evidence>
<keyword evidence="2" id="KW-1185">Reference proteome</keyword>
<protein>
    <submittedName>
        <fullName evidence="1">Uncharacterized protein</fullName>
    </submittedName>
</protein>
<comment type="caution">
    <text evidence="1">The sequence shown here is derived from an EMBL/GenBank/DDBJ whole genome shotgun (WGS) entry which is preliminary data.</text>
</comment>
<dbReference type="Proteomes" id="UP000836387">
    <property type="component" value="Unassembled WGS sequence"/>
</dbReference>
<evidence type="ECO:0000313" key="1">
    <source>
        <dbReference type="EMBL" id="CAG9944789.1"/>
    </source>
</evidence>
<organism evidence="1 2">
    <name type="scientific">Clonostachys rosea f. rosea IK726</name>
    <dbReference type="NCBI Taxonomy" id="1349383"/>
    <lineage>
        <taxon>Eukaryota</taxon>
        <taxon>Fungi</taxon>
        <taxon>Dikarya</taxon>
        <taxon>Ascomycota</taxon>
        <taxon>Pezizomycotina</taxon>
        <taxon>Sordariomycetes</taxon>
        <taxon>Hypocreomycetidae</taxon>
        <taxon>Hypocreales</taxon>
        <taxon>Bionectriaceae</taxon>
        <taxon>Clonostachys</taxon>
    </lineage>
</organism>
<proteinExistence type="predicted"/>
<sequence>MACPCKRDHVFIGLDFGTTRSGAVVTYADVCTEHSYFQVLRELRVPKFLAKFVSQGHKIEMVRTDQNDPNVSGVKNAKLEILFNGGPTWFLQQGDYEEIKSWVKLDWQRSGGAGLPAEYFGSAITTLYNLAWKALKMPQISKESITTVVTFPLLTDEIKNTLRRGLNCSNISARCQDVQVSEESPAALAGLLCEYPQIGREALAANESIIVADCGGITLDIAAFRPFDPTCGSAPTATSISRLGGGVWIDRNFETLVDKKLDELKTQISQLGHEVDNEEADEVKSRLIRLWHTSIKVGPIFQHVFLTGGLGCSQAVRELVPRILNAKIADGKPPMRVENTGDPAILWNAVAMGAAHCFDRTIPVHRPTWRPFAETPESDGMMG</sequence>
<reference evidence="1" key="1">
    <citation type="submission" date="2020-04" db="EMBL/GenBank/DDBJ databases">
        <authorList>
            <person name="Broberg M."/>
        </authorList>
    </citation>
    <scope>NUCLEOTIDE SEQUENCE</scope>
</reference>